<dbReference type="EMBL" id="MU004437">
    <property type="protein sequence ID" value="KAF2651006.1"/>
    <property type="molecule type" value="Genomic_DNA"/>
</dbReference>
<dbReference type="OrthoDB" id="3795966at2759"/>
<protein>
    <recommendedName>
        <fullName evidence="5">Secreted protein</fullName>
    </recommendedName>
</protein>
<feature type="region of interest" description="Disordered" evidence="1">
    <location>
        <begin position="76"/>
        <end position="122"/>
    </location>
</feature>
<proteinExistence type="predicted"/>
<sequence length="155" mass="17071">MHEQLLRIRTLVVLVMVLVCDGSPNGVKSKHPQKKFEQDHPPHTQSQKNTDVGQIRTDAPKGTRFQVLRDNHSATTPSSILSYQTSPDSPFLYNTTTSRGKGIQGEKRGSAGRWEREVSGYSTPRAEAVQGYETDTCSSVSYKGAGKRVQSTGHV</sequence>
<reference evidence="3" key="1">
    <citation type="journal article" date="2020" name="Stud. Mycol.">
        <title>101 Dothideomycetes genomes: a test case for predicting lifestyles and emergence of pathogens.</title>
        <authorList>
            <person name="Haridas S."/>
            <person name="Albert R."/>
            <person name="Binder M."/>
            <person name="Bloem J."/>
            <person name="Labutti K."/>
            <person name="Salamov A."/>
            <person name="Andreopoulos B."/>
            <person name="Baker S."/>
            <person name="Barry K."/>
            <person name="Bills G."/>
            <person name="Bluhm B."/>
            <person name="Cannon C."/>
            <person name="Castanera R."/>
            <person name="Culley D."/>
            <person name="Daum C."/>
            <person name="Ezra D."/>
            <person name="Gonzalez J."/>
            <person name="Henrissat B."/>
            <person name="Kuo A."/>
            <person name="Liang C."/>
            <person name="Lipzen A."/>
            <person name="Lutzoni F."/>
            <person name="Magnuson J."/>
            <person name="Mondo S."/>
            <person name="Nolan M."/>
            <person name="Ohm R."/>
            <person name="Pangilinan J."/>
            <person name="Park H.-J."/>
            <person name="Ramirez L."/>
            <person name="Alfaro M."/>
            <person name="Sun H."/>
            <person name="Tritt A."/>
            <person name="Yoshinaga Y."/>
            <person name="Zwiers L.-H."/>
            <person name="Turgeon B."/>
            <person name="Goodwin S."/>
            <person name="Spatafora J."/>
            <person name="Crous P."/>
            <person name="Grigoriev I."/>
        </authorList>
    </citation>
    <scope>NUCLEOTIDE SEQUENCE</scope>
    <source>
        <strain evidence="3">CBS 122681</strain>
    </source>
</reference>
<feature type="compositionally biased region" description="Basic and acidic residues" evidence="1">
    <location>
        <begin position="104"/>
        <end position="118"/>
    </location>
</feature>
<evidence type="ECO:0000313" key="3">
    <source>
        <dbReference type="EMBL" id="KAF2651006.1"/>
    </source>
</evidence>
<dbReference type="AlphaFoldDB" id="A0A6A6STC8"/>
<feature type="compositionally biased region" description="Polar residues" evidence="1">
    <location>
        <begin position="43"/>
        <end position="52"/>
    </location>
</feature>
<organism evidence="3 4">
    <name type="scientific">Lophiostoma macrostomum CBS 122681</name>
    <dbReference type="NCBI Taxonomy" id="1314788"/>
    <lineage>
        <taxon>Eukaryota</taxon>
        <taxon>Fungi</taxon>
        <taxon>Dikarya</taxon>
        <taxon>Ascomycota</taxon>
        <taxon>Pezizomycotina</taxon>
        <taxon>Dothideomycetes</taxon>
        <taxon>Pleosporomycetidae</taxon>
        <taxon>Pleosporales</taxon>
        <taxon>Lophiostomataceae</taxon>
        <taxon>Lophiostoma</taxon>
    </lineage>
</organism>
<keyword evidence="2" id="KW-0732">Signal</keyword>
<evidence type="ECO:0000256" key="2">
    <source>
        <dbReference type="SAM" id="SignalP"/>
    </source>
</evidence>
<feature type="chain" id="PRO_5025338767" description="Secreted protein" evidence="2">
    <location>
        <begin position="23"/>
        <end position="155"/>
    </location>
</feature>
<evidence type="ECO:0000313" key="4">
    <source>
        <dbReference type="Proteomes" id="UP000799324"/>
    </source>
</evidence>
<gene>
    <name evidence="3" type="ORF">K491DRAFT_110764</name>
</gene>
<evidence type="ECO:0008006" key="5">
    <source>
        <dbReference type="Google" id="ProtNLM"/>
    </source>
</evidence>
<feature type="signal peptide" evidence="2">
    <location>
        <begin position="1"/>
        <end position="22"/>
    </location>
</feature>
<dbReference type="Proteomes" id="UP000799324">
    <property type="component" value="Unassembled WGS sequence"/>
</dbReference>
<accession>A0A6A6STC8</accession>
<feature type="compositionally biased region" description="Polar residues" evidence="1">
    <location>
        <begin position="76"/>
        <end position="99"/>
    </location>
</feature>
<evidence type="ECO:0000256" key="1">
    <source>
        <dbReference type="SAM" id="MobiDB-lite"/>
    </source>
</evidence>
<name>A0A6A6STC8_9PLEO</name>
<feature type="region of interest" description="Disordered" evidence="1">
    <location>
        <begin position="24"/>
        <end position="61"/>
    </location>
</feature>
<keyword evidence="4" id="KW-1185">Reference proteome</keyword>